<dbReference type="PROSITE" id="PS50887">
    <property type="entry name" value="GGDEF"/>
    <property type="match status" value="1"/>
</dbReference>
<dbReference type="SUPFAM" id="SSF55785">
    <property type="entry name" value="PYP-like sensor domain (PAS domain)"/>
    <property type="match status" value="3"/>
</dbReference>
<dbReference type="CDD" id="cd01949">
    <property type="entry name" value="GGDEF"/>
    <property type="match status" value="1"/>
</dbReference>
<dbReference type="SMART" id="SM00091">
    <property type="entry name" value="PAS"/>
    <property type="match status" value="3"/>
</dbReference>
<protein>
    <submittedName>
        <fullName evidence="5">EAL domain-containing protein</fullName>
    </submittedName>
</protein>
<dbReference type="SMART" id="SM00052">
    <property type="entry name" value="EAL"/>
    <property type="match status" value="1"/>
</dbReference>
<evidence type="ECO:0000313" key="5">
    <source>
        <dbReference type="EMBL" id="QJQ07346.1"/>
    </source>
</evidence>
<dbReference type="InterPro" id="IPR052155">
    <property type="entry name" value="Biofilm_reg_signaling"/>
</dbReference>
<evidence type="ECO:0000259" key="4">
    <source>
        <dbReference type="PROSITE" id="PS50887"/>
    </source>
</evidence>
<dbReference type="InterPro" id="IPR000014">
    <property type="entry name" value="PAS"/>
</dbReference>
<dbReference type="Pfam" id="PF08447">
    <property type="entry name" value="PAS_3"/>
    <property type="match status" value="1"/>
</dbReference>
<dbReference type="PROSITE" id="PS50113">
    <property type="entry name" value="PAC"/>
    <property type="match status" value="2"/>
</dbReference>
<dbReference type="PROSITE" id="PS50112">
    <property type="entry name" value="PAS"/>
    <property type="match status" value="2"/>
</dbReference>
<evidence type="ECO:0000259" key="2">
    <source>
        <dbReference type="PROSITE" id="PS50113"/>
    </source>
</evidence>
<feature type="domain" description="EAL" evidence="3">
    <location>
        <begin position="558"/>
        <end position="812"/>
    </location>
</feature>
<feature type="domain" description="GGDEF" evidence="4">
    <location>
        <begin position="414"/>
        <end position="547"/>
    </location>
</feature>
<dbReference type="Pfam" id="PF00990">
    <property type="entry name" value="GGDEF"/>
    <property type="match status" value="1"/>
</dbReference>
<dbReference type="InterPro" id="IPR043128">
    <property type="entry name" value="Rev_trsase/Diguanyl_cyclase"/>
</dbReference>
<reference evidence="5 6" key="1">
    <citation type="journal article" date="2019" name="Int. J. Syst. Evol. Microbiol.">
        <title>Undibacterium piscinae sp. nov., isolated from Korean shiner intestine.</title>
        <authorList>
            <person name="Lee S.Y."/>
            <person name="Kang W."/>
            <person name="Kim P.S."/>
            <person name="Kim H.S."/>
            <person name="Sung H."/>
            <person name="Shin N.R."/>
            <person name="Whon T.W."/>
            <person name="Yun J.H."/>
            <person name="Lee J.Y."/>
            <person name="Lee J.Y."/>
            <person name="Jung M.J."/>
            <person name="Jeong Y.S."/>
            <person name="Tak E.J."/>
            <person name="Han J.E."/>
            <person name="Hyun D.W."/>
            <person name="Kang M.S."/>
            <person name="Lee K.E."/>
            <person name="Lee B.H."/>
            <person name="Bae J.W."/>
        </authorList>
    </citation>
    <scope>NUCLEOTIDE SEQUENCE [LARGE SCALE GENOMIC DNA]</scope>
    <source>
        <strain evidence="5 6">S11R28</strain>
    </source>
</reference>
<organism evidence="5 6">
    <name type="scientific">Undibacterium piscinae</name>
    <dbReference type="NCBI Taxonomy" id="2495591"/>
    <lineage>
        <taxon>Bacteria</taxon>
        <taxon>Pseudomonadati</taxon>
        <taxon>Pseudomonadota</taxon>
        <taxon>Betaproteobacteria</taxon>
        <taxon>Burkholderiales</taxon>
        <taxon>Oxalobacteraceae</taxon>
        <taxon>Undibacterium</taxon>
    </lineage>
</organism>
<dbReference type="KEGG" id="upi:EJG51_017725"/>
<dbReference type="InterPro" id="IPR000700">
    <property type="entry name" value="PAS-assoc_C"/>
</dbReference>
<dbReference type="InterPro" id="IPR035965">
    <property type="entry name" value="PAS-like_dom_sf"/>
</dbReference>
<dbReference type="AlphaFoldDB" id="A0A6M4A7T0"/>
<name>A0A6M4A7T0_9BURK</name>
<dbReference type="OrthoDB" id="9813903at2"/>
<dbReference type="Gene3D" id="3.30.450.20">
    <property type="entry name" value="PAS domain"/>
    <property type="match status" value="3"/>
</dbReference>
<feature type="domain" description="PAS" evidence="1">
    <location>
        <begin position="8"/>
        <end position="51"/>
    </location>
</feature>
<sequence length="812" mass="90156">MSLSTFNVEDAPCGIFSFDSSLRLVAANRTLASMLGTPQEDLPGKHLDELLSSANKLMFHMQVMSMLHIHGHVEEIAISLANENGQQIPVLFNAITHNKIDGAFTECVVIRVNERQRLEDELFRIRKATEQVPGAIYQFLLFPDGSSRFPYASEGIRSIYELSPLQVQRNSDLALKRVHPDDLDAISKGITESAKNLTIWHQQYRVILPKGGMRWLEGHATPESRSDGSILWHGYTKDITERKSLEIALANEFERTRVTLSSIGDAVITTDEFEKIQYLNPIAEKLTGWRLADAIGLPVTTVFNIINQHSRLAAKNPIAHCLQERAIVGLARDTVLISKNGSEYAVEDSAAPIFTSGDVITGVVMVFRDVTGQRILRQEVERRASHDHLTGLANRAEFDRLLLEMFESSIATGTSHTLCCIDLDQFKIVNDSCGHAAGDALLKEVAELLLKSVRAKDTVARLGGDEFALLLEGCDITVAQRVAQSVCDKVGQIRFQQNGKFFRVGASIGVAPLDGRWATAQEAQQAADGACFAAKDEGRGRVHIYEDLDKAILAQHDQMQWAPRLQQAIDEDRFELFAQPIIRLDTGAAKGLHFEALLRLREFDGTLVLPGAFIPAAERYGLAEQVDRWVVTHVFEWMRSHQNEISEIATIAVNLSGKTVCDRDFHRFVIDALEQHQIPANKICFEITETAAIGNINTALEFFNVLHDRGARTSLDDFGSGMSSMAHLKRLPVDYLKIDGQFVKDMASDAVDCAMVRSINEIAHLTGKLTIAEFVENAETLSLLGALGVDFAQGYHIAKPMPINDILAWHFR</sequence>
<accession>A0A6M4A7T0</accession>
<dbReference type="GO" id="GO:0003824">
    <property type="term" value="F:catalytic activity"/>
    <property type="evidence" value="ECO:0007669"/>
    <property type="project" value="UniProtKB-ARBA"/>
</dbReference>
<dbReference type="PANTHER" id="PTHR44757:SF4">
    <property type="entry name" value="DIGUANYLATE CYCLASE DGCE-RELATED"/>
    <property type="match status" value="1"/>
</dbReference>
<dbReference type="InterPro" id="IPR001610">
    <property type="entry name" value="PAC"/>
</dbReference>
<dbReference type="PROSITE" id="PS50883">
    <property type="entry name" value="EAL"/>
    <property type="match status" value="1"/>
</dbReference>
<keyword evidence="6" id="KW-1185">Reference proteome</keyword>
<dbReference type="InterPro" id="IPR013655">
    <property type="entry name" value="PAS_fold_3"/>
</dbReference>
<dbReference type="NCBIfam" id="TIGR00229">
    <property type="entry name" value="sensory_box"/>
    <property type="match status" value="2"/>
</dbReference>
<feature type="domain" description="PAS" evidence="1">
    <location>
        <begin position="252"/>
        <end position="325"/>
    </location>
</feature>
<feature type="domain" description="PAC" evidence="2">
    <location>
        <begin position="200"/>
        <end position="251"/>
    </location>
</feature>
<evidence type="ECO:0000259" key="3">
    <source>
        <dbReference type="PROSITE" id="PS50883"/>
    </source>
</evidence>
<dbReference type="NCBIfam" id="TIGR00254">
    <property type="entry name" value="GGDEF"/>
    <property type="match status" value="1"/>
</dbReference>
<dbReference type="CDD" id="cd01948">
    <property type="entry name" value="EAL"/>
    <property type="match status" value="1"/>
</dbReference>
<dbReference type="SMART" id="SM00267">
    <property type="entry name" value="GGDEF"/>
    <property type="match status" value="1"/>
</dbReference>
<dbReference type="InterPro" id="IPR000160">
    <property type="entry name" value="GGDEF_dom"/>
</dbReference>
<dbReference type="Proteomes" id="UP000274350">
    <property type="component" value="Chromosome"/>
</dbReference>
<evidence type="ECO:0000313" key="6">
    <source>
        <dbReference type="Proteomes" id="UP000274350"/>
    </source>
</evidence>
<dbReference type="CDD" id="cd00130">
    <property type="entry name" value="PAS"/>
    <property type="match status" value="3"/>
</dbReference>
<dbReference type="SUPFAM" id="SSF141868">
    <property type="entry name" value="EAL domain-like"/>
    <property type="match status" value="1"/>
</dbReference>
<gene>
    <name evidence="5" type="ORF">EJG51_017725</name>
</gene>
<dbReference type="Pfam" id="PF00989">
    <property type="entry name" value="PAS"/>
    <property type="match status" value="1"/>
</dbReference>
<dbReference type="Pfam" id="PF13426">
    <property type="entry name" value="PAS_9"/>
    <property type="match status" value="1"/>
</dbReference>
<dbReference type="Gene3D" id="3.20.20.450">
    <property type="entry name" value="EAL domain"/>
    <property type="match status" value="1"/>
</dbReference>
<dbReference type="FunFam" id="3.30.70.270:FF:000001">
    <property type="entry name" value="Diguanylate cyclase domain protein"/>
    <property type="match status" value="1"/>
</dbReference>
<evidence type="ECO:0000259" key="1">
    <source>
        <dbReference type="PROSITE" id="PS50112"/>
    </source>
</evidence>
<dbReference type="InterPro" id="IPR035919">
    <property type="entry name" value="EAL_sf"/>
</dbReference>
<dbReference type="InterPro" id="IPR013767">
    <property type="entry name" value="PAS_fold"/>
</dbReference>
<dbReference type="Pfam" id="PF00563">
    <property type="entry name" value="EAL"/>
    <property type="match status" value="1"/>
</dbReference>
<proteinExistence type="predicted"/>
<dbReference type="PANTHER" id="PTHR44757">
    <property type="entry name" value="DIGUANYLATE CYCLASE DGCP"/>
    <property type="match status" value="1"/>
</dbReference>
<dbReference type="SMART" id="SM00086">
    <property type="entry name" value="PAC"/>
    <property type="match status" value="2"/>
</dbReference>
<dbReference type="InterPro" id="IPR001633">
    <property type="entry name" value="EAL_dom"/>
</dbReference>
<feature type="domain" description="PAC" evidence="2">
    <location>
        <begin position="330"/>
        <end position="382"/>
    </location>
</feature>
<dbReference type="EMBL" id="CP051152">
    <property type="protein sequence ID" value="QJQ07346.1"/>
    <property type="molecule type" value="Genomic_DNA"/>
</dbReference>
<dbReference type="InterPro" id="IPR029787">
    <property type="entry name" value="Nucleotide_cyclase"/>
</dbReference>
<dbReference type="SUPFAM" id="SSF55073">
    <property type="entry name" value="Nucleotide cyclase"/>
    <property type="match status" value="1"/>
</dbReference>
<dbReference type="GO" id="GO:0006355">
    <property type="term" value="P:regulation of DNA-templated transcription"/>
    <property type="evidence" value="ECO:0007669"/>
    <property type="project" value="InterPro"/>
</dbReference>
<dbReference type="Gene3D" id="3.30.70.270">
    <property type="match status" value="1"/>
</dbReference>